<keyword evidence="3" id="KW-1185">Reference proteome</keyword>
<evidence type="ECO:0000313" key="2">
    <source>
        <dbReference type="EMBL" id="KAK1426819.1"/>
    </source>
</evidence>
<gene>
    <name evidence="2" type="ORF">QVD17_15499</name>
</gene>
<feature type="compositionally biased region" description="Polar residues" evidence="1">
    <location>
        <begin position="50"/>
        <end position="61"/>
    </location>
</feature>
<reference evidence="2" key="1">
    <citation type="journal article" date="2023" name="bioRxiv">
        <title>Improved chromosome-level genome assembly for marigold (Tagetes erecta).</title>
        <authorList>
            <person name="Jiang F."/>
            <person name="Yuan L."/>
            <person name="Wang S."/>
            <person name="Wang H."/>
            <person name="Xu D."/>
            <person name="Wang A."/>
            <person name="Fan W."/>
        </authorList>
    </citation>
    <scope>NUCLEOTIDE SEQUENCE</scope>
    <source>
        <strain evidence="2">WSJ</strain>
        <tissue evidence="2">Leaf</tissue>
    </source>
</reference>
<comment type="caution">
    <text evidence="2">The sequence shown here is derived from an EMBL/GenBank/DDBJ whole genome shotgun (WGS) entry which is preliminary data.</text>
</comment>
<name>A0AAD8KQ82_TARER</name>
<organism evidence="2 3">
    <name type="scientific">Tagetes erecta</name>
    <name type="common">African marigold</name>
    <dbReference type="NCBI Taxonomy" id="13708"/>
    <lineage>
        <taxon>Eukaryota</taxon>
        <taxon>Viridiplantae</taxon>
        <taxon>Streptophyta</taxon>
        <taxon>Embryophyta</taxon>
        <taxon>Tracheophyta</taxon>
        <taxon>Spermatophyta</taxon>
        <taxon>Magnoliopsida</taxon>
        <taxon>eudicotyledons</taxon>
        <taxon>Gunneridae</taxon>
        <taxon>Pentapetalae</taxon>
        <taxon>asterids</taxon>
        <taxon>campanulids</taxon>
        <taxon>Asterales</taxon>
        <taxon>Asteraceae</taxon>
        <taxon>Asteroideae</taxon>
        <taxon>Heliantheae alliance</taxon>
        <taxon>Tageteae</taxon>
        <taxon>Tagetes</taxon>
    </lineage>
</organism>
<sequence length="313" mass="35409">MDISSKRRTMYIERLLTANETVSCKENRKKRKYVMQQRKLSRTDADKNRSPLSNITNAQPPIFSTTNAVNSQPNIKPLVDAKVVNQSKHKKGSTKGGWHHENIHTKRNEQPEIDQNTDGVTESVDDVEIDSEVKKFLGISKEYIDHGDATFVCTLCKAFLWKDEMRRGNKYGKKTAFSHCCSNGDIELPTPPPPPSLLKNLYKSNSSQSQNFINNIKAYNMMFSFTSLGGKIDKSVARGRGPYVFRLQGQNFHRIGSLLPDDGSQPKFSQLYIYDSENEISNRQKAVSSDANVQSTSNNQLDPQTIKDLKDIL</sequence>
<dbReference type="PANTHER" id="PTHR45786">
    <property type="entry name" value="DNA BINDING PROTEIN-LIKE"/>
    <property type="match status" value="1"/>
</dbReference>
<dbReference type="AlphaFoldDB" id="A0AAD8KQ82"/>
<evidence type="ECO:0000313" key="3">
    <source>
        <dbReference type="Proteomes" id="UP001229421"/>
    </source>
</evidence>
<proteinExistence type="predicted"/>
<feature type="region of interest" description="Disordered" evidence="1">
    <location>
        <begin position="27"/>
        <end position="61"/>
    </location>
</feature>
<dbReference type="Proteomes" id="UP001229421">
    <property type="component" value="Unassembled WGS sequence"/>
</dbReference>
<protein>
    <submittedName>
        <fullName evidence="2">Uncharacterized protein</fullName>
    </submittedName>
</protein>
<dbReference type="EMBL" id="JAUHHV010000004">
    <property type="protein sequence ID" value="KAK1426819.1"/>
    <property type="molecule type" value="Genomic_DNA"/>
</dbReference>
<accession>A0AAD8KQ82</accession>
<evidence type="ECO:0000256" key="1">
    <source>
        <dbReference type="SAM" id="MobiDB-lite"/>
    </source>
</evidence>
<dbReference type="PANTHER" id="PTHR45786:SF74">
    <property type="entry name" value="ATP-DEPENDENT DNA HELICASE"/>
    <property type="match status" value="1"/>
</dbReference>